<dbReference type="Proteomes" id="UP001235840">
    <property type="component" value="Unassembled WGS sequence"/>
</dbReference>
<dbReference type="Pfam" id="PF02518">
    <property type="entry name" value="HATPase_c"/>
    <property type="match status" value="1"/>
</dbReference>
<evidence type="ECO:0000256" key="1">
    <source>
        <dbReference type="ARBA" id="ARBA00000085"/>
    </source>
</evidence>
<feature type="transmembrane region" description="Helical" evidence="14">
    <location>
        <begin position="97"/>
        <end position="115"/>
    </location>
</feature>
<dbReference type="InterPro" id="IPR036890">
    <property type="entry name" value="HATPase_C_sf"/>
</dbReference>
<evidence type="ECO:0000313" key="17">
    <source>
        <dbReference type="Proteomes" id="UP001235840"/>
    </source>
</evidence>
<protein>
    <recommendedName>
        <fullName evidence="3">histidine kinase</fullName>
        <ecNumber evidence="3">2.7.13.3</ecNumber>
    </recommendedName>
</protein>
<feature type="transmembrane region" description="Helical" evidence="14">
    <location>
        <begin position="127"/>
        <end position="150"/>
    </location>
</feature>
<keyword evidence="5" id="KW-0597">Phosphoprotein</keyword>
<dbReference type="SMART" id="SM00388">
    <property type="entry name" value="HisKA"/>
    <property type="match status" value="1"/>
</dbReference>
<evidence type="ECO:0000256" key="5">
    <source>
        <dbReference type="ARBA" id="ARBA00022553"/>
    </source>
</evidence>
<feature type="transmembrane region" description="Helical" evidence="14">
    <location>
        <begin position="5"/>
        <end position="22"/>
    </location>
</feature>
<feature type="transmembrane region" description="Helical" evidence="14">
    <location>
        <begin position="34"/>
        <end position="51"/>
    </location>
</feature>
<keyword evidence="17" id="KW-1185">Reference proteome</keyword>
<keyword evidence="6 16" id="KW-0808">Transferase</keyword>
<feature type="transmembrane region" description="Helical" evidence="14">
    <location>
        <begin position="156"/>
        <end position="178"/>
    </location>
</feature>
<dbReference type="SUPFAM" id="SSF47384">
    <property type="entry name" value="Homodimeric domain of signal transducing histidine kinase"/>
    <property type="match status" value="1"/>
</dbReference>
<dbReference type="SUPFAM" id="SSF55874">
    <property type="entry name" value="ATPase domain of HSP90 chaperone/DNA topoisomerase II/histidine kinase"/>
    <property type="match status" value="1"/>
</dbReference>
<comment type="subcellular location">
    <subcellularLocation>
        <location evidence="2">Cell membrane</location>
        <topology evidence="2">Multi-pass membrane protein</topology>
    </subcellularLocation>
</comment>
<evidence type="ECO:0000259" key="15">
    <source>
        <dbReference type="PROSITE" id="PS50109"/>
    </source>
</evidence>
<dbReference type="CDD" id="cd00082">
    <property type="entry name" value="HisKA"/>
    <property type="match status" value="1"/>
</dbReference>
<comment type="catalytic activity">
    <reaction evidence="1">
        <text>ATP + protein L-histidine = ADP + protein N-phospho-L-histidine.</text>
        <dbReference type="EC" id="2.7.13.3"/>
    </reaction>
</comment>
<evidence type="ECO:0000313" key="16">
    <source>
        <dbReference type="EMBL" id="MDQ0165609.1"/>
    </source>
</evidence>
<dbReference type="InterPro" id="IPR003594">
    <property type="entry name" value="HATPase_dom"/>
</dbReference>
<evidence type="ECO:0000256" key="6">
    <source>
        <dbReference type="ARBA" id="ARBA00022679"/>
    </source>
</evidence>
<dbReference type="InterPro" id="IPR036097">
    <property type="entry name" value="HisK_dim/P_sf"/>
</dbReference>
<dbReference type="SMART" id="SM00387">
    <property type="entry name" value="HATPase_c"/>
    <property type="match status" value="1"/>
</dbReference>
<evidence type="ECO:0000256" key="3">
    <source>
        <dbReference type="ARBA" id="ARBA00012438"/>
    </source>
</evidence>
<name>A0ABT9VX94_9BACI</name>
<keyword evidence="4" id="KW-1003">Cell membrane</keyword>
<dbReference type="InterPro" id="IPR003661">
    <property type="entry name" value="HisK_dim/P_dom"/>
</dbReference>
<evidence type="ECO:0000256" key="4">
    <source>
        <dbReference type="ARBA" id="ARBA00022475"/>
    </source>
</evidence>
<dbReference type="InterPro" id="IPR005467">
    <property type="entry name" value="His_kinase_dom"/>
</dbReference>
<dbReference type="InterPro" id="IPR011620">
    <property type="entry name" value="Sig_transdc_His_kinase_LytS_TM"/>
</dbReference>
<dbReference type="Gene3D" id="1.10.287.130">
    <property type="match status" value="1"/>
</dbReference>
<evidence type="ECO:0000256" key="2">
    <source>
        <dbReference type="ARBA" id="ARBA00004651"/>
    </source>
</evidence>
<keyword evidence="13 14" id="KW-0472">Membrane</keyword>
<evidence type="ECO:0000256" key="11">
    <source>
        <dbReference type="ARBA" id="ARBA00022989"/>
    </source>
</evidence>
<accession>A0ABT9VX94</accession>
<keyword evidence="11 14" id="KW-1133">Transmembrane helix</keyword>
<keyword evidence="12" id="KW-0902">Two-component regulatory system</keyword>
<keyword evidence="10" id="KW-0067">ATP-binding</keyword>
<reference evidence="16 17" key="1">
    <citation type="submission" date="2023-07" db="EMBL/GenBank/DDBJ databases">
        <title>Genomic Encyclopedia of Type Strains, Phase IV (KMG-IV): sequencing the most valuable type-strain genomes for metagenomic binning, comparative biology and taxonomic classification.</title>
        <authorList>
            <person name="Goeker M."/>
        </authorList>
    </citation>
    <scope>NUCLEOTIDE SEQUENCE [LARGE SCALE GENOMIC DNA]</scope>
    <source>
        <strain evidence="16 17">DSM 12751</strain>
    </source>
</reference>
<dbReference type="EC" id="2.7.13.3" evidence="3"/>
<evidence type="ECO:0000256" key="8">
    <source>
        <dbReference type="ARBA" id="ARBA00022741"/>
    </source>
</evidence>
<keyword evidence="9 16" id="KW-0418">Kinase</keyword>
<keyword evidence="8" id="KW-0547">Nucleotide-binding</keyword>
<feature type="domain" description="Histidine kinase" evidence="15">
    <location>
        <begin position="206"/>
        <end position="413"/>
    </location>
</feature>
<dbReference type="EMBL" id="JAUSTY010000005">
    <property type="protein sequence ID" value="MDQ0165609.1"/>
    <property type="molecule type" value="Genomic_DNA"/>
</dbReference>
<dbReference type="RefSeq" id="WP_307392880.1">
    <property type="nucleotide sequence ID" value="NZ_BAAADK010000011.1"/>
</dbReference>
<gene>
    <name evidence="16" type="ORF">J2S11_001510</name>
</gene>
<dbReference type="PANTHER" id="PTHR43065">
    <property type="entry name" value="SENSOR HISTIDINE KINASE"/>
    <property type="match status" value="1"/>
</dbReference>
<feature type="transmembrane region" description="Helical" evidence="14">
    <location>
        <begin position="63"/>
        <end position="85"/>
    </location>
</feature>
<evidence type="ECO:0000256" key="12">
    <source>
        <dbReference type="ARBA" id="ARBA00023012"/>
    </source>
</evidence>
<organism evidence="16 17">
    <name type="scientific">Caldalkalibacillus horti</name>
    <dbReference type="NCBI Taxonomy" id="77523"/>
    <lineage>
        <taxon>Bacteria</taxon>
        <taxon>Bacillati</taxon>
        <taxon>Bacillota</taxon>
        <taxon>Bacilli</taxon>
        <taxon>Bacillales</taxon>
        <taxon>Bacillaceae</taxon>
        <taxon>Caldalkalibacillus</taxon>
    </lineage>
</organism>
<proteinExistence type="predicted"/>
<dbReference type="Gene3D" id="3.30.565.10">
    <property type="entry name" value="Histidine kinase-like ATPase, C-terminal domain"/>
    <property type="match status" value="1"/>
</dbReference>
<dbReference type="Pfam" id="PF07694">
    <property type="entry name" value="5TM-5TMR_LYT"/>
    <property type="match status" value="1"/>
</dbReference>
<sequence length="416" mass="47932">MIDTLLLNFLFLHFPVLLFLIFFENRSFSYNKYIFVFLASIPMVLCMAFPIDMINGFIFDFRYVPFVIVALYGGYKFAFPLYIVLNIYRLIIGGEGVLPSFLFSTTIFAILPYFSQYFIKLTSKKRIICATIASFLTILFYLATLTSFFQEFNQEFWAISLYALVTYVIVSTIIMVLIEKIIYNSKAREALLRAERIDDISELSASVSHEIKNPLTVTSGFLQLLNQSETITADEKRYIQFSLLELKRAEKIVNDFIAFAKPQSENMVYSNFKEETEYVKNIITPYANMHRVDIEFYFDNDLKTYYDKNQVQQCLINLYKNGVESMKQSGGTLYVSVTEQRKTIVFEVSDQGDGMTQEEIMTLGRPYYSTKKEGTGLGMLMIYSTVNKLKGKIEVSSEKGKGTTFMIAIPVQKPTL</sequence>
<evidence type="ECO:0000256" key="14">
    <source>
        <dbReference type="SAM" id="Phobius"/>
    </source>
</evidence>
<keyword evidence="7 14" id="KW-0812">Transmembrane</keyword>
<dbReference type="Pfam" id="PF00512">
    <property type="entry name" value="HisKA"/>
    <property type="match status" value="1"/>
</dbReference>
<comment type="caution">
    <text evidence="16">The sequence shown here is derived from an EMBL/GenBank/DDBJ whole genome shotgun (WGS) entry which is preliminary data.</text>
</comment>
<dbReference type="InterPro" id="IPR004358">
    <property type="entry name" value="Sig_transdc_His_kin-like_C"/>
</dbReference>
<dbReference type="GO" id="GO:0004673">
    <property type="term" value="F:protein histidine kinase activity"/>
    <property type="evidence" value="ECO:0007669"/>
    <property type="project" value="UniProtKB-EC"/>
</dbReference>
<evidence type="ECO:0000256" key="10">
    <source>
        <dbReference type="ARBA" id="ARBA00022840"/>
    </source>
</evidence>
<dbReference type="PANTHER" id="PTHR43065:SF46">
    <property type="entry name" value="C4-DICARBOXYLATE TRANSPORT SENSOR PROTEIN DCTB"/>
    <property type="match status" value="1"/>
</dbReference>
<evidence type="ECO:0000256" key="9">
    <source>
        <dbReference type="ARBA" id="ARBA00022777"/>
    </source>
</evidence>
<evidence type="ECO:0000256" key="13">
    <source>
        <dbReference type="ARBA" id="ARBA00023136"/>
    </source>
</evidence>
<dbReference type="PROSITE" id="PS50109">
    <property type="entry name" value="HIS_KIN"/>
    <property type="match status" value="1"/>
</dbReference>
<evidence type="ECO:0000256" key="7">
    <source>
        <dbReference type="ARBA" id="ARBA00022692"/>
    </source>
</evidence>
<dbReference type="PRINTS" id="PR00344">
    <property type="entry name" value="BCTRLSENSOR"/>
</dbReference>